<sequence>MINKFRYENDLYDRYAICSVVQVSEDRIRNGAKKLAKARMTTQQGRLDTFFTVSHTVSATTPNSKKAEVQAAANKGLKRKNGPGSDVTSKGKVGGGPGKKSK</sequence>
<dbReference type="Proteomes" id="UP000663828">
    <property type="component" value="Unassembled WGS sequence"/>
</dbReference>
<evidence type="ECO:0000313" key="2">
    <source>
        <dbReference type="EMBL" id="CAF1388343.1"/>
    </source>
</evidence>
<organism evidence="2 3">
    <name type="scientific">Adineta ricciae</name>
    <name type="common">Rotifer</name>
    <dbReference type="NCBI Taxonomy" id="249248"/>
    <lineage>
        <taxon>Eukaryota</taxon>
        <taxon>Metazoa</taxon>
        <taxon>Spiralia</taxon>
        <taxon>Gnathifera</taxon>
        <taxon>Rotifera</taxon>
        <taxon>Eurotatoria</taxon>
        <taxon>Bdelloidea</taxon>
        <taxon>Adinetida</taxon>
        <taxon>Adinetidae</taxon>
        <taxon>Adineta</taxon>
    </lineage>
</organism>
<evidence type="ECO:0000313" key="3">
    <source>
        <dbReference type="Proteomes" id="UP000663828"/>
    </source>
</evidence>
<feature type="compositionally biased region" description="Gly residues" evidence="1">
    <location>
        <begin position="92"/>
        <end position="102"/>
    </location>
</feature>
<comment type="caution">
    <text evidence="2">The sequence shown here is derived from an EMBL/GenBank/DDBJ whole genome shotgun (WGS) entry which is preliminary data.</text>
</comment>
<dbReference type="EMBL" id="CAJNOR010003195">
    <property type="protein sequence ID" value="CAF1388343.1"/>
    <property type="molecule type" value="Genomic_DNA"/>
</dbReference>
<feature type="region of interest" description="Disordered" evidence="1">
    <location>
        <begin position="59"/>
        <end position="102"/>
    </location>
</feature>
<reference evidence="2" key="1">
    <citation type="submission" date="2021-02" db="EMBL/GenBank/DDBJ databases">
        <authorList>
            <person name="Nowell W R."/>
        </authorList>
    </citation>
    <scope>NUCLEOTIDE SEQUENCE</scope>
</reference>
<gene>
    <name evidence="2" type="ORF">XAT740_LOCUS33462</name>
</gene>
<evidence type="ECO:0000256" key="1">
    <source>
        <dbReference type="SAM" id="MobiDB-lite"/>
    </source>
</evidence>
<dbReference type="AlphaFoldDB" id="A0A815K5I2"/>
<name>A0A815K5I2_ADIRI</name>
<proteinExistence type="predicted"/>
<keyword evidence="3" id="KW-1185">Reference proteome</keyword>
<protein>
    <submittedName>
        <fullName evidence="2">Uncharacterized protein</fullName>
    </submittedName>
</protein>
<accession>A0A815K5I2</accession>